<dbReference type="OrthoDB" id="3769378at2"/>
<reference evidence="1 2" key="1">
    <citation type="journal article" date="2013" name="Genome Announc.">
        <title>First draft genome sequence from a member of the genus agrococcus, isolated from modern microbialites.</title>
        <authorList>
            <person name="White R.A.III."/>
            <person name="Grassa C.J."/>
            <person name="Suttle C.A."/>
        </authorList>
    </citation>
    <scope>NUCLEOTIDE SEQUENCE [LARGE SCALE GENOMIC DNA]</scope>
    <source>
        <strain evidence="1 2">RW1</strain>
    </source>
</reference>
<dbReference type="AlphaFoldDB" id="U1MPU8"/>
<accession>U1MPU8</accession>
<evidence type="ECO:0008006" key="3">
    <source>
        <dbReference type="Google" id="ProtNLM"/>
    </source>
</evidence>
<organism evidence="1 2">
    <name type="scientific">Agrococcus pavilionensis RW1</name>
    <dbReference type="NCBI Taxonomy" id="1330458"/>
    <lineage>
        <taxon>Bacteria</taxon>
        <taxon>Bacillati</taxon>
        <taxon>Actinomycetota</taxon>
        <taxon>Actinomycetes</taxon>
        <taxon>Micrococcales</taxon>
        <taxon>Microbacteriaceae</taxon>
        <taxon>Agrococcus</taxon>
    </lineage>
</organism>
<evidence type="ECO:0000313" key="2">
    <source>
        <dbReference type="Proteomes" id="UP000016462"/>
    </source>
</evidence>
<proteinExistence type="predicted"/>
<evidence type="ECO:0000313" key="1">
    <source>
        <dbReference type="EMBL" id="ERG63946.1"/>
    </source>
</evidence>
<dbReference type="Proteomes" id="UP000016462">
    <property type="component" value="Unassembled WGS sequence"/>
</dbReference>
<name>U1MPU8_9MICO</name>
<keyword evidence="2" id="KW-1185">Reference proteome</keyword>
<sequence length="207" mass="23496">MSEQPDLRAELGAAPDPEFELELPPGWARHAPDRATQDAMAAGIRERMLRAHRPDLYAQAQRMLQDSFEAMQRGDVVAFFTPTEEGDDTLWLSSSILASIRRAQPDVTLDEVVRHAILEYDAAPLDESKRIVRFERDRLETVQGESLRVLTVVYLTPVPGTQRRRALQLTATINRPVDMDVEDPLVDGQRLLLDACVSTLRWRRPRA</sequence>
<protein>
    <recommendedName>
        <fullName evidence="3">Protein TPRXL</fullName>
    </recommendedName>
</protein>
<comment type="caution">
    <text evidence="1">The sequence shown here is derived from an EMBL/GenBank/DDBJ whole genome shotgun (WGS) entry which is preliminary data.</text>
</comment>
<gene>
    <name evidence="1" type="ORF">L332_05680</name>
</gene>
<dbReference type="EMBL" id="ASHR01000028">
    <property type="protein sequence ID" value="ERG63946.1"/>
    <property type="molecule type" value="Genomic_DNA"/>
</dbReference>
<dbReference type="RefSeq" id="WP_021010921.1">
    <property type="nucleotide sequence ID" value="NZ_ASHR01000028.1"/>
</dbReference>